<reference evidence="1 2" key="1">
    <citation type="journal article" date="2021" name="Elife">
        <title>Chloroplast acquisition without the gene transfer in kleptoplastic sea slugs, Plakobranchus ocellatus.</title>
        <authorList>
            <person name="Maeda T."/>
            <person name="Takahashi S."/>
            <person name="Yoshida T."/>
            <person name="Shimamura S."/>
            <person name="Takaki Y."/>
            <person name="Nagai Y."/>
            <person name="Toyoda A."/>
            <person name="Suzuki Y."/>
            <person name="Arimoto A."/>
            <person name="Ishii H."/>
            <person name="Satoh N."/>
            <person name="Nishiyama T."/>
            <person name="Hasebe M."/>
            <person name="Maruyama T."/>
            <person name="Minagawa J."/>
            <person name="Obokata J."/>
            <person name="Shigenobu S."/>
        </authorList>
    </citation>
    <scope>NUCLEOTIDE SEQUENCE [LARGE SCALE GENOMIC DNA]</scope>
</reference>
<dbReference type="AlphaFoldDB" id="A0AAV3YJY1"/>
<keyword evidence="2" id="KW-1185">Reference proteome</keyword>
<comment type="caution">
    <text evidence="1">The sequence shown here is derived from an EMBL/GenBank/DDBJ whole genome shotgun (WGS) entry which is preliminary data.</text>
</comment>
<dbReference type="Proteomes" id="UP000735302">
    <property type="component" value="Unassembled WGS sequence"/>
</dbReference>
<organism evidence="1 2">
    <name type="scientific">Plakobranchus ocellatus</name>
    <dbReference type="NCBI Taxonomy" id="259542"/>
    <lineage>
        <taxon>Eukaryota</taxon>
        <taxon>Metazoa</taxon>
        <taxon>Spiralia</taxon>
        <taxon>Lophotrochozoa</taxon>
        <taxon>Mollusca</taxon>
        <taxon>Gastropoda</taxon>
        <taxon>Heterobranchia</taxon>
        <taxon>Euthyneura</taxon>
        <taxon>Panpulmonata</taxon>
        <taxon>Sacoglossa</taxon>
        <taxon>Placobranchoidea</taxon>
        <taxon>Plakobranchidae</taxon>
        <taxon>Plakobranchus</taxon>
    </lineage>
</organism>
<sequence>MRSTFLLYHEEASLRVIKDGKEREEIVPGVDAGSGDSYKTKERYLQKCGGHISAKMSEITLKHLMTANPERPVLKKDQNSFILLEYHHIHGHKLEWTFAPCQDPKKGTLAWWSLLVISANGPKQKHSHNKLWKGLQTFYMIAFVIIDI</sequence>
<gene>
    <name evidence="1" type="ORF">PoB_000919700</name>
</gene>
<name>A0AAV3YJY1_9GAST</name>
<dbReference type="EMBL" id="BLXT01001025">
    <property type="protein sequence ID" value="GFN82691.1"/>
    <property type="molecule type" value="Genomic_DNA"/>
</dbReference>
<accession>A0AAV3YJY1</accession>
<evidence type="ECO:0000313" key="2">
    <source>
        <dbReference type="Proteomes" id="UP000735302"/>
    </source>
</evidence>
<protein>
    <submittedName>
        <fullName evidence="1">Uncharacterized protein</fullName>
    </submittedName>
</protein>
<evidence type="ECO:0000313" key="1">
    <source>
        <dbReference type="EMBL" id="GFN82691.1"/>
    </source>
</evidence>
<proteinExistence type="predicted"/>